<dbReference type="Pfam" id="PF09391">
    <property type="entry name" value="DUF2000"/>
    <property type="match status" value="1"/>
</dbReference>
<gene>
    <name evidence="1" type="ORF">CEJ42_00300</name>
</gene>
<dbReference type="SUPFAM" id="SSF102462">
    <property type="entry name" value="Peptidyl-tRNA hydrolase II"/>
    <property type="match status" value="1"/>
</dbReference>
<evidence type="ECO:0008006" key="3">
    <source>
        <dbReference type="Google" id="ProtNLM"/>
    </source>
</evidence>
<dbReference type="InterPro" id="IPR023476">
    <property type="entry name" value="Pep_tRNA_hydro_II_dom_sf"/>
</dbReference>
<dbReference type="AlphaFoldDB" id="A0A246WU21"/>
<organism evidence="1 2">
    <name type="scientific">Herbaspirillum robiniae</name>
    <dbReference type="NCBI Taxonomy" id="2014887"/>
    <lineage>
        <taxon>Bacteria</taxon>
        <taxon>Pseudomonadati</taxon>
        <taxon>Pseudomonadota</taxon>
        <taxon>Betaproteobacteria</taxon>
        <taxon>Burkholderiales</taxon>
        <taxon>Oxalobacteraceae</taxon>
        <taxon>Herbaspirillum</taxon>
    </lineage>
</organism>
<evidence type="ECO:0000313" key="2">
    <source>
        <dbReference type="Proteomes" id="UP000197596"/>
    </source>
</evidence>
<comment type="caution">
    <text evidence="1">The sequence shown here is derived from an EMBL/GenBank/DDBJ whole genome shotgun (WGS) entry which is preliminary data.</text>
</comment>
<protein>
    <recommendedName>
        <fullName evidence="3">DUF2000 domain-containing protein</fullName>
    </recommendedName>
</protein>
<sequence>MKRDETLQAGDATVAAEESIFARRCVVVVDAALPPGKAANAAAVIALTLGQRHPELVGPPLVDASGATHPGLIPIGIAVLSAPAEALAGLRAKAVQGGCDVVDFPVQGQQTTDYQAFIDAVAQVREEDLRYVGMALLGPRKAVGKLVGNLALLK</sequence>
<dbReference type="Proteomes" id="UP000197596">
    <property type="component" value="Unassembled WGS sequence"/>
</dbReference>
<dbReference type="InterPro" id="IPR018988">
    <property type="entry name" value="DUF2000"/>
</dbReference>
<name>A0A246WU21_9BURK</name>
<evidence type="ECO:0000313" key="1">
    <source>
        <dbReference type="EMBL" id="OWY30567.1"/>
    </source>
</evidence>
<reference evidence="1 2" key="1">
    <citation type="submission" date="2017-06" db="EMBL/GenBank/DDBJ databases">
        <title>Herbaspirillum phytohormonus sp. nov., isolated from the root nodule of Robinia pseudoacacia in lead-zinc mine.</title>
        <authorList>
            <person name="Fan M."/>
            <person name="Lin Y."/>
        </authorList>
    </citation>
    <scope>NUCLEOTIDE SEQUENCE [LARGE SCALE GENOMIC DNA]</scope>
    <source>
        <strain evidence="1 2">HZ10</strain>
    </source>
</reference>
<dbReference type="EMBL" id="NJGU01000001">
    <property type="protein sequence ID" value="OWY30567.1"/>
    <property type="molecule type" value="Genomic_DNA"/>
</dbReference>
<dbReference type="RefSeq" id="WP_088749710.1">
    <property type="nucleotide sequence ID" value="NZ_NJGU01000001.1"/>
</dbReference>
<proteinExistence type="predicted"/>
<accession>A0A246WU21</accession>
<dbReference type="PIRSF" id="PIRSF033736">
    <property type="entry name" value="UCP033763"/>
    <property type="match status" value="1"/>
</dbReference>
<dbReference type="InterPro" id="IPR017021">
    <property type="entry name" value="UCP033763"/>
</dbReference>
<dbReference type="Gene3D" id="3.40.1490.10">
    <property type="entry name" value="Bit1"/>
    <property type="match status" value="1"/>
</dbReference>